<dbReference type="Pfam" id="PF00646">
    <property type="entry name" value="F-box"/>
    <property type="match status" value="1"/>
</dbReference>
<proteinExistence type="predicted"/>
<dbReference type="SMART" id="SM00256">
    <property type="entry name" value="FBOX"/>
    <property type="match status" value="1"/>
</dbReference>
<accession>V4NH97</accession>
<dbReference type="InterPro" id="IPR001810">
    <property type="entry name" value="F-box_dom"/>
</dbReference>
<dbReference type="EMBL" id="KI517435">
    <property type="protein sequence ID" value="ESQ45536.1"/>
    <property type="molecule type" value="Genomic_DNA"/>
</dbReference>
<dbReference type="PROSITE" id="PS50181">
    <property type="entry name" value="FBOX"/>
    <property type="match status" value="1"/>
</dbReference>
<protein>
    <recommendedName>
        <fullName evidence="1">F-box domain-containing protein</fullName>
    </recommendedName>
</protein>
<dbReference type="KEGG" id="eus:EUTSA_v10011073mg"/>
<name>V4NH97_EUTSA</name>
<evidence type="ECO:0000313" key="3">
    <source>
        <dbReference type="Proteomes" id="UP000030689"/>
    </source>
</evidence>
<feature type="domain" description="F-box" evidence="1">
    <location>
        <begin position="1"/>
        <end position="44"/>
    </location>
</feature>
<sequence>MELLPYVLVEDILQRLPVKSLLRFISVSRLWNSTIKSQYFASKHLSRTQQRNPDILLCGAQYADDDANTHFHI</sequence>
<keyword evidence="3" id="KW-1185">Reference proteome</keyword>
<dbReference type="PANTHER" id="PTHR31111:SF136">
    <property type="entry name" value="F-BOX ASSOCIATED DOMAIN-CONTAINING PROTEIN"/>
    <property type="match status" value="1"/>
</dbReference>
<organism evidence="2 3">
    <name type="scientific">Eutrema salsugineum</name>
    <name type="common">Saltwater cress</name>
    <name type="synonym">Sisymbrium salsugineum</name>
    <dbReference type="NCBI Taxonomy" id="72664"/>
    <lineage>
        <taxon>Eukaryota</taxon>
        <taxon>Viridiplantae</taxon>
        <taxon>Streptophyta</taxon>
        <taxon>Embryophyta</taxon>
        <taxon>Tracheophyta</taxon>
        <taxon>Spermatophyta</taxon>
        <taxon>Magnoliopsida</taxon>
        <taxon>eudicotyledons</taxon>
        <taxon>Gunneridae</taxon>
        <taxon>Pentapetalae</taxon>
        <taxon>rosids</taxon>
        <taxon>malvids</taxon>
        <taxon>Brassicales</taxon>
        <taxon>Brassicaceae</taxon>
        <taxon>Eutremeae</taxon>
        <taxon>Eutrema</taxon>
    </lineage>
</organism>
<dbReference type="PANTHER" id="PTHR31111">
    <property type="entry name" value="BNAA05G37150D PROTEIN-RELATED"/>
    <property type="match status" value="1"/>
</dbReference>
<dbReference type="Gramene" id="ESQ45536">
    <property type="protein sequence ID" value="ESQ45536"/>
    <property type="gene ID" value="EUTSA_v10011073mg"/>
</dbReference>
<dbReference type="Proteomes" id="UP000030689">
    <property type="component" value="Unassembled WGS sequence"/>
</dbReference>
<gene>
    <name evidence="2" type="ORF">EUTSA_v10011073mg</name>
</gene>
<dbReference type="Gene3D" id="1.20.1280.50">
    <property type="match status" value="1"/>
</dbReference>
<evidence type="ECO:0000259" key="1">
    <source>
        <dbReference type="PROSITE" id="PS50181"/>
    </source>
</evidence>
<dbReference type="AlphaFoldDB" id="V4NH97"/>
<reference evidence="2 3" key="1">
    <citation type="journal article" date="2013" name="Front. Plant Sci.">
        <title>The Reference Genome of the Halophytic Plant Eutrema salsugineum.</title>
        <authorList>
            <person name="Yang R."/>
            <person name="Jarvis D.E."/>
            <person name="Chen H."/>
            <person name="Beilstein M.A."/>
            <person name="Grimwood J."/>
            <person name="Jenkins J."/>
            <person name="Shu S."/>
            <person name="Prochnik S."/>
            <person name="Xin M."/>
            <person name="Ma C."/>
            <person name="Schmutz J."/>
            <person name="Wing R.A."/>
            <person name="Mitchell-Olds T."/>
            <person name="Schumaker K.S."/>
            <person name="Wang X."/>
        </authorList>
    </citation>
    <scope>NUCLEOTIDE SEQUENCE [LARGE SCALE GENOMIC DNA]</scope>
</reference>
<dbReference type="InterPro" id="IPR036047">
    <property type="entry name" value="F-box-like_dom_sf"/>
</dbReference>
<dbReference type="SUPFAM" id="SSF81383">
    <property type="entry name" value="F-box domain"/>
    <property type="match status" value="1"/>
</dbReference>
<evidence type="ECO:0000313" key="2">
    <source>
        <dbReference type="EMBL" id="ESQ45536.1"/>
    </source>
</evidence>